<organism evidence="1 2">
    <name type="scientific">Culex pipiens pipiens</name>
    <name type="common">Northern house mosquito</name>
    <dbReference type="NCBI Taxonomy" id="38569"/>
    <lineage>
        <taxon>Eukaryota</taxon>
        <taxon>Metazoa</taxon>
        <taxon>Ecdysozoa</taxon>
        <taxon>Arthropoda</taxon>
        <taxon>Hexapoda</taxon>
        <taxon>Insecta</taxon>
        <taxon>Pterygota</taxon>
        <taxon>Neoptera</taxon>
        <taxon>Endopterygota</taxon>
        <taxon>Diptera</taxon>
        <taxon>Nematocera</taxon>
        <taxon>Culicoidea</taxon>
        <taxon>Culicidae</taxon>
        <taxon>Culicinae</taxon>
        <taxon>Culicini</taxon>
        <taxon>Culex</taxon>
        <taxon>Culex</taxon>
    </lineage>
</organism>
<sequence length="206" mass="23769">MMQVDYGDRWGLYLYVVARAGPNPELIDNFALLGLAFLQSRCVLINAIPLVVDFNPYIRRQLLGPLAFCWGSVTWGRKMLVLEIRRREAWGSTMRRRKTLVLEKRRREVWGSATRRRETLVREVRRRDVWGSATRRRKTLVLEIRRREAWNSATRRRKTLVLEIRHREAAQRDAGKLGPAKDEARGLRFICTGGGGGLLKGNDGGV</sequence>
<protein>
    <submittedName>
        <fullName evidence="1">Uncharacterized protein</fullName>
    </submittedName>
</protein>
<dbReference type="EMBL" id="JBEHCU010008773">
    <property type="protein sequence ID" value="KAL1381174.1"/>
    <property type="molecule type" value="Genomic_DNA"/>
</dbReference>
<dbReference type="AlphaFoldDB" id="A0ABD1D033"/>
<evidence type="ECO:0000313" key="2">
    <source>
        <dbReference type="Proteomes" id="UP001562425"/>
    </source>
</evidence>
<name>A0ABD1D033_CULPP</name>
<evidence type="ECO:0000313" key="1">
    <source>
        <dbReference type="EMBL" id="KAL1381174.1"/>
    </source>
</evidence>
<comment type="caution">
    <text evidence="1">The sequence shown here is derived from an EMBL/GenBank/DDBJ whole genome shotgun (WGS) entry which is preliminary data.</text>
</comment>
<accession>A0ABD1D033</accession>
<reference evidence="1 2" key="1">
    <citation type="submission" date="2024-05" db="EMBL/GenBank/DDBJ databases">
        <title>Culex pipiens pipiens assembly and annotation.</title>
        <authorList>
            <person name="Alout H."/>
            <person name="Durand T."/>
        </authorList>
    </citation>
    <scope>NUCLEOTIDE SEQUENCE [LARGE SCALE GENOMIC DNA]</scope>
    <source>
        <strain evidence="1">HA-2024</strain>
        <tissue evidence="1">Whole body</tissue>
    </source>
</reference>
<gene>
    <name evidence="1" type="ORF">pipiens_003463</name>
</gene>
<dbReference type="Proteomes" id="UP001562425">
    <property type="component" value="Unassembled WGS sequence"/>
</dbReference>
<proteinExistence type="predicted"/>
<keyword evidence="2" id="KW-1185">Reference proteome</keyword>